<organism evidence="1 2">
    <name type="scientific">Citrobacter freundii</name>
    <dbReference type="NCBI Taxonomy" id="546"/>
    <lineage>
        <taxon>Bacteria</taxon>
        <taxon>Pseudomonadati</taxon>
        <taxon>Pseudomonadota</taxon>
        <taxon>Gammaproteobacteria</taxon>
        <taxon>Enterobacterales</taxon>
        <taxon>Enterobacteriaceae</taxon>
        <taxon>Citrobacter</taxon>
        <taxon>Citrobacter freundii complex</taxon>
    </lineage>
</organism>
<sequence>MATPSRRCVRALTADSAFLTFRGTGRVEQVFSHAVNLLIPEQQRLLTLLSEDCDNAPNSCRLALTHCEDLFHPGELVNFSGSGIVVGNDKWIETAGCLLWRIPRWTSDAASLAAVGWQHWEEVIRQQLRSDDTLFLYQGDNPFFQEITRQLHNRRQTLLTALRTGENISTAVSHLIGLGIGLTPSSDDYLVGLSTILFIPGHPLRKYREDFLAALQCAGNNTTLLSKITLEEAFHQRYRESVGRLLNQFITEQQPVSTQYITDIKNIGSSSGCDMLYGMADACALSHRSGGNYVDQDSC</sequence>
<dbReference type="AlphaFoldDB" id="A0AA44NKV6"/>
<dbReference type="InterPro" id="IPR021530">
    <property type="entry name" value="AllH-like"/>
</dbReference>
<accession>A0AA44NKV6</accession>
<comment type="caution">
    <text evidence="1">The sequence shown here is derived from an EMBL/GenBank/DDBJ whole genome shotgun (WGS) entry which is preliminary data.</text>
</comment>
<gene>
    <name evidence="1" type="ORF">B9P89_13320</name>
</gene>
<evidence type="ECO:0000313" key="1">
    <source>
        <dbReference type="EMBL" id="OYR03804.1"/>
    </source>
</evidence>
<name>A0AA44NKV6_CITFR</name>
<dbReference type="Proteomes" id="UP000215827">
    <property type="component" value="Unassembled WGS sequence"/>
</dbReference>
<reference evidence="1 2" key="1">
    <citation type="submission" date="2017-04" db="EMBL/GenBank/DDBJ databases">
        <title>Emergence of KPC-2-producing Citrobacter isolates from sediments of a Chinese river.</title>
        <authorList>
            <person name="Zheng B."/>
        </authorList>
    </citation>
    <scope>NUCLEOTIDE SEQUENCE [LARGE SCALE GENOMIC DNA]</scope>
    <source>
        <strain evidence="1 2">C191</strain>
    </source>
</reference>
<protein>
    <recommendedName>
        <fullName evidence="3">DUF2877 domain-containing protein</fullName>
    </recommendedName>
</protein>
<dbReference type="Pfam" id="PF11392">
    <property type="entry name" value="AllH"/>
    <property type="match status" value="1"/>
</dbReference>
<evidence type="ECO:0008006" key="3">
    <source>
        <dbReference type="Google" id="ProtNLM"/>
    </source>
</evidence>
<proteinExistence type="predicted"/>
<dbReference type="EMBL" id="NEFA01000013">
    <property type="protein sequence ID" value="OYR03804.1"/>
    <property type="molecule type" value="Genomic_DNA"/>
</dbReference>
<evidence type="ECO:0000313" key="2">
    <source>
        <dbReference type="Proteomes" id="UP000215827"/>
    </source>
</evidence>